<reference evidence="1" key="1">
    <citation type="journal article" date="2022" name="bioRxiv">
        <title>Population genetic analysis of Ophidiomyces ophidiicola, the causative agent of snake fungal disease, indicates recent introductions to the USA.</title>
        <authorList>
            <person name="Ladner J.T."/>
            <person name="Palmer J.M."/>
            <person name="Ettinger C.L."/>
            <person name="Stajich J.E."/>
            <person name="Farrell T.M."/>
            <person name="Glorioso B.M."/>
            <person name="Lawson B."/>
            <person name="Price S.J."/>
            <person name="Stengle A.G."/>
            <person name="Grear D.A."/>
            <person name="Lorch J.M."/>
        </authorList>
    </citation>
    <scope>NUCLEOTIDE SEQUENCE</scope>
    <source>
        <strain evidence="1">NWHC 24266-5</strain>
    </source>
</reference>
<comment type="caution">
    <text evidence="1">The sequence shown here is derived from an EMBL/GenBank/DDBJ whole genome shotgun (WGS) entry which is preliminary data.</text>
</comment>
<accession>A0ACB8UX53</accession>
<proteinExistence type="predicted"/>
<name>A0ACB8UX53_9EURO</name>
<evidence type="ECO:0000313" key="1">
    <source>
        <dbReference type="EMBL" id="KAI2385155.1"/>
    </source>
</evidence>
<gene>
    <name evidence="1" type="ORF">LOY88_004240</name>
</gene>
<dbReference type="EMBL" id="JALBCA010000062">
    <property type="protein sequence ID" value="KAI2385155.1"/>
    <property type="molecule type" value="Genomic_DNA"/>
</dbReference>
<organism evidence="1">
    <name type="scientific">Ophidiomyces ophidiicola</name>
    <dbReference type="NCBI Taxonomy" id="1387563"/>
    <lineage>
        <taxon>Eukaryota</taxon>
        <taxon>Fungi</taxon>
        <taxon>Dikarya</taxon>
        <taxon>Ascomycota</taxon>
        <taxon>Pezizomycotina</taxon>
        <taxon>Eurotiomycetes</taxon>
        <taxon>Eurotiomycetidae</taxon>
        <taxon>Onygenales</taxon>
        <taxon>Onygenaceae</taxon>
        <taxon>Ophidiomyces</taxon>
    </lineage>
</organism>
<sequence>MMQQRWKSLPLDTGGNLPPLFFSYVSSLQGYEILVTDLAYVWSESLSRKQVLANASKYDTSIDPSEDDDQYLVLLQKLGDALNGESGTSLTLQGHQNRSSLRLSTKTKLPSPLEPLTWIINLSQLPQSSLTQLLFLPVLRVAASYESRMEALTEKLKDKDWALGKLFDKLEASGIDLSTVFPSLTGTRYGHGRKASTFSLASELIRGIAPFDKTAWDSEFAKGNLNQHLDENIVTELSVSISSSKPETIGEDWWAKIGQHHSSPSGNSSRPTALKAKPRKLIEPETETEDEFETHASPAPLRKPSPSSVMIGGSNEAEGSPIGKEVKQTSQANFREGNIHNYTDEIVLSSNPHPSVPSKKAKAKGIGVIGGKRKGSSLLTGKSDKSTTPDIPHHNLLERLSTDAGPAQYKEDRVSHAVKQQAAPPEANNNIDESLHHGMKLKGPRVKGGLGQIGGKKAASTSRVKERQGSSKEVAMNDEVSDLEPPKGKSRLGMIGSDKLSRKQNNTVAENSPTLRQETVQTADEPSDIEHDKYADANAAEKRRPPKSSRLNTDSSYTLLKQEMEPTKDETLEKRANKRREALKQQLELKSGPAKKKRRF</sequence>
<protein>
    <submittedName>
        <fullName evidence="1">Uncharacterized protein</fullName>
    </submittedName>
</protein>